<comment type="caution">
    <text evidence="1">The sequence shown here is derived from an EMBL/GenBank/DDBJ whole genome shotgun (WGS) entry which is preliminary data.</text>
</comment>
<feature type="non-terminal residue" evidence="1">
    <location>
        <position position="60"/>
    </location>
</feature>
<reference evidence="1 2" key="1">
    <citation type="submission" date="2020-02" db="EMBL/GenBank/DDBJ databases">
        <title>Draft genome sequence of Haematococcus lacustris strain NIES-144.</title>
        <authorList>
            <person name="Morimoto D."/>
            <person name="Nakagawa S."/>
            <person name="Yoshida T."/>
            <person name="Sawayama S."/>
        </authorList>
    </citation>
    <scope>NUCLEOTIDE SEQUENCE [LARGE SCALE GENOMIC DNA]</scope>
    <source>
        <strain evidence="1 2">NIES-144</strain>
    </source>
</reference>
<evidence type="ECO:0000313" key="2">
    <source>
        <dbReference type="Proteomes" id="UP000485058"/>
    </source>
</evidence>
<dbReference type="EMBL" id="BLLF01001049">
    <property type="protein sequence ID" value="GFH16769.1"/>
    <property type="molecule type" value="Genomic_DNA"/>
</dbReference>
<organism evidence="1 2">
    <name type="scientific">Haematococcus lacustris</name>
    <name type="common">Green alga</name>
    <name type="synonym">Haematococcus pluvialis</name>
    <dbReference type="NCBI Taxonomy" id="44745"/>
    <lineage>
        <taxon>Eukaryota</taxon>
        <taxon>Viridiplantae</taxon>
        <taxon>Chlorophyta</taxon>
        <taxon>core chlorophytes</taxon>
        <taxon>Chlorophyceae</taxon>
        <taxon>CS clade</taxon>
        <taxon>Chlamydomonadales</taxon>
        <taxon>Haematococcaceae</taxon>
        <taxon>Haematococcus</taxon>
    </lineage>
</organism>
<accession>A0A699ZBX3</accession>
<protein>
    <submittedName>
        <fullName evidence="1">Uncharacterized protein</fullName>
    </submittedName>
</protein>
<evidence type="ECO:0000313" key="1">
    <source>
        <dbReference type="EMBL" id="GFH16769.1"/>
    </source>
</evidence>
<gene>
    <name evidence="1" type="ORF">HaLaN_13260</name>
</gene>
<proteinExistence type="predicted"/>
<keyword evidence="2" id="KW-1185">Reference proteome</keyword>
<dbReference type="AlphaFoldDB" id="A0A699ZBX3"/>
<feature type="non-terminal residue" evidence="1">
    <location>
        <position position="1"/>
    </location>
</feature>
<dbReference type="Proteomes" id="UP000485058">
    <property type="component" value="Unassembled WGS sequence"/>
</dbReference>
<sequence length="60" mass="6562">AAAAHMQHLHTVTEQHIARYHDLVVEQQAHTLLAAGIPAEYLDLTPQQLAAQLQRDAAAN</sequence>
<name>A0A699ZBX3_HAELA</name>